<reference evidence="2 3" key="1">
    <citation type="journal article" date="2016" name="Genome Announc.">
        <title>Complete Genome Sequences of Aerococcus christensenii CCUG 28831T, Aerococcus sanguinicola CCUG 43001T, Aerococcus urinae CCUG 36881T, Aerococcus urinaeequi CCUG 28094T, Aerococcus urinaehominis CCUG 42038 BT, and Aerococcus viridans CCUG 4311T.</title>
        <authorList>
            <person name="Carkaci D."/>
            <person name="Dargis R."/>
            <person name="Nielsen X.C."/>
            <person name="Skovgaard O."/>
            <person name="Fuursted K."/>
            <person name="Christensen J.J."/>
        </authorList>
    </citation>
    <scope>NUCLEOTIDE SEQUENCE [LARGE SCALE GENOMIC DNA]</scope>
    <source>
        <strain evidence="2 3">CCUG42038B</strain>
    </source>
</reference>
<dbReference type="Pfam" id="PF17881">
    <property type="entry name" value="TseB"/>
    <property type="match status" value="1"/>
</dbReference>
<protein>
    <recommendedName>
        <fullName evidence="1">Cell wall elongation regulator TseB-like domain-containing protein</fullName>
    </recommendedName>
</protein>
<dbReference type="AlphaFoldDB" id="A0A0X8FLX5"/>
<dbReference type="Proteomes" id="UP000062260">
    <property type="component" value="Chromosome"/>
</dbReference>
<feature type="domain" description="Cell wall elongation regulator TseB-like" evidence="1">
    <location>
        <begin position="37"/>
        <end position="77"/>
    </location>
</feature>
<organism evidence="2 3">
    <name type="scientific">Aerococcus urinaehominis</name>
    <dbReference type="NCBI Taxonomy" id="128944"/>
    <lineage>
        <taxon>Bacteria</taxon>
        <taxon>Bacillati</taxon>
        <taxon>Bacillota</taxon>
        <taxon>Bacilli</taxon>
        <taxon>Lactobacillales</taxon>
        <taxon>Aerococcaceae</taxon>
        <taxon>Aerococcus</taxon>
    </lineage>
</organism>
<reference evidence="3" key="2">
    <citation type="submission" date="2016-01" db="EMBL/GenBank/DDBJ databases">
        <title>Six Aerococcus type strain genome sequencing and assembly using PacBio and Illumina Hiseq.</title>
        <authorList>
            <person name="Carkaci D."/>
            <person name="Dargis R."/>
            <person name="Nielsen X.C."/>
            <person name="Skovgaard O."/>
            <person name="Fuursted K."/>
            <person name="Christensen J.J."/>
        </authorList>
    </citation>
    <scope>NUCLEOTIDE SEQUENCE [LARGE SCALE GENOMIC DNA]</scope>
    <source>
        <strain evidence="3">CCUG42038B</strain>
    </source>
</reference>
<gene>
    <name evidence="2" type="ORF">AWM75_06855</name>
</gene>
<name>A0A0X8FLX5_9LACT</name>
<accession>A0A0X8FLX5</accession>
<dbReference type="OrthoDB" id="2242521at2"/>
<dbReference type="InterPro" id="IPR041401">
    <property type="entry name" value="TseB-like_dom"/>
</dbReference>
<dbReference type="InterPro" id="IPR046350">
    <property type="entry name" value="Cystatin_sf"/>
</dbReference>
<dbReference type="RefSeq" id="WP_067980020.1">
    <property type="nucleotide sequence ID" value="NZ_CP014163.1"/>
</dbReference>
<dbReference type="Gene3D" id="3.10.450.40">
    <property type="match status" value="2"/>
</dbReference>
<sequence length="158" mass="18230">MKRKLTWAAIIILMVYIVATSHIFFSSQTSLVRAEQEAIAVAKNEAKLARLDEFYLYTKEQPYYTLIGANDQGELIYFAYLPQEKSSKQAKADQFITEDDAMAIAQNDLGQVKLLTARLGLENERFIWEVSFEDEQGQLGYHYIRADNGQWYETINNL</sequence>
<dbReference type="STRING" id="128944.AWM75_06855"/>
<evidence type="ECO:0000313" key="3">
    <source>
        <dbReference type="Proteomes" id="UP000062260"/>
    </source>
</evidence>
<keyword evidence="3" id="KW-1185">Reference proteome</keyword>
<evidence type="ECO:0000313" key="2">
    <source>
        <dbReference type="EMBL" id="AMB99720.1"/>
    </source>
</evidence>
<dbReference type="SUPFAM" id="SSF54403">
    <property type="entry name" value="Cystatin/monellin"/>
    <property type="match status" value="2"/>
</dbReference>
<dbReference type="EMBL" id="CP014163">
    <property type="protein sequence ID" value="AMB99720.1"/>
    <property type="molecule type" value="Genomic_DNA"/>
</dbReference>
<evidence type="ECO:0000259" key="1">
    <source>
        <dbReference type="Pfam" id="PF17881"/>
    </source>
</evidence>
<dbReference type="KEGG" id="auh:AWM75_06855"/>
<proteinExistence type="predicted"/>